<dbReference type="InterPro" id="IPR033139">
    <property type="entry name" value="Caspase_cys_AS"/>
</dbReference>
<dbReference type="SUPFAM" id="SSF52129">
    <property type="entry name" value="Caspase-like"/>
    <property type="match status" value="1"/>
</dbReference>
<evidence type="ECO:0000313" key="10">
    <source>
        <dbReference type="EMBL" id="KAK7573721.1"/>
    </source>
</evidence>
<organism evidence="10 11">
    <name type="scientific">Parthenolecanium corni</name>
    <dbReference type="NCBI Taxonomy" id="536013"/>
    <lineage>
        <taxon>Eukaryota</taxon>
        <taxon>Metazoa</taxon>
        <taxon>Ecdysozoa</taxon>
        <taxon>Arthropoda</taxon>
        <taxon>Hexapoda</taxon>
        <taxon>Insecta</taxon>
        <taxon>Pterygota</taxon>
        <taxon>Neoptera</taxon>
        <taxon>Paraneoptera</taxon>
        <taxon>Hemiptera</taxon>
        <taxon>Sternorrhyncha</taxon>
        <taxon>Coccoidea</taxon>
        <taxon>Coccidae</taxon>
        <taxon>Parthenolecanium</taxon>
    </lineage>
</organism>
<comment type="similarity">
    <text evidence="1 7">Belongs to the peptidase C14A family.</text>
</comment>
<evidence type="ECO:0000256" key="5">
    <source>
        <dbReference type="ARBA" id="ARBA00022807"/>
    </source>
</evidence>
<dbReference type="GO" id="GO:0016322">
    <property type="term" value="P:neuron remodeling"/>
    <property type="evidence" value="ECO:0007669"/>
    <property type="project" value="UniProtKB-ARBA"/>
</dbReference>
<evidence type="ECO:0000256" key="7">
    <source>
        <dbReference type="RuleBase" id="RU003971"/>
    </source>
</evidence>
<dbReference type="PRINTS" id="PR00376">
    <property type="entry name" value="IL1BCENZYME"/>
</dbReference>
<dbReference type="GO" id="GO:1990525">
    <property type="term" value="F:BIR domain binding"/>
    <property type="evidence" value="ECO:0007669"/>
    <property type="project" value="UniProtKB-ARBA"/>
</dbReference>
<dbReference type="GO" id="GO:0005737">
    <property type="term" value="C:cytoplasm"/>
    <property type="evidence" value="ECO:0007669"/>
    <property type="project" value="TreeGrafter"/>
</dbReference>
<dbReference type="AlphaFoldDB" id="A0AAN9TJ00"/>
<dbReference type="PROSITE" id="PS01121">
    <property type="entry name" value="CASPASE_HIS"/>
    <property type="match status" value="1"/>
</dbReference>
<dbReference type="GO" id="GO:0045476">
    <property type="term" value="P:nurse cell apoptotic process"/>
    <property type="evidence" value="ECO:0007669"/>
    <property type="project" value="UniProtKB-ARBA"/>
</dbReference>
<protein>
    <recommendedName>
        <fullName evidence="12">Caspase-1</fullName>
    </recommendedName>
</protein>
<comment type="caution">
    <text evidence="10">The sequence shown here is derived from an EMBL/GenBank/DDBJ whole genome shotgun (WGS) entry which is preliminary data.</text>
</comment>
<feature type="domain" description="Caspase family p20" evidence="9">
    <location>
        <begin position="66"/>
        <end position="189"/>
    </location>
</feature>
<dbReference type="PANTHER" id="PTHR10454">
    <property type="entry name" value="CASPASE"/>
    <property type="match status" value="1"/>
</dbReference>
<keyword evidence="2" id="KW-0645">Protease</keyword>
<keyword evidence="6" id="KW-0865">Zymogen</keyword>
<evidence type="ECO:0000259" key="9">
    <source>
        <dbReference type="PROSITE" id="PS50208"/>
    </source>
</evidence>
<dbReference type="PANTHER" id="PTHR10454:SF245">
    <property type="entry name" value="CASPASE-RELATED"/>
    <property type="match status" value="1"/>
</dbReference>
<evidence type="ECO:0000256" key="2">
    <source>
        <dbReference type="ARBA" id="ARBA00022670"/>
    </source>
</evidence>
<dbReference type="InterPro" id="IPR002138">
    <property type="entry name" value="Pept_C14_p10"/>
</dbReference>
<evidence type="ECO:0000313" key="11">
    <source>
        <dbReference type="Proteomes" id="UP001367676"/>
    </source>
</evidence>
<dbReference type="GO" id="GO:0006508">
    <property type="term" value="P:proteolysis"/>
    <property type="evidence" value="ECO:0007669"/>
    <property type="project" value="UniProtKB-KW"/>
</dbReference>
<name>A0AAN9TJ00_9HEMI</name>
<evidence type="ECO:0000256" key="6">
    <source>
        <dbReference type="ARBA" id="ARBA00023145"/>
    </source>
</evidence>
<evidence type="ECO:0000256" key="4">
    <source>
        <dbReference type="ARBA" id="ARBA00022801"/>
    </source>
</evidence>
<dbReference type="Proteomes" id="UP001367676">
    <property type="component" value="Unassembled WGS sequence"/>
</dbReference>
<keyword evidence="11" id="KW-1185">Reference proteome</keyword>
<reference evidence="10 11" key="1">
    <citation type="submission" date="2024-03" db="EMBL/GenBank/DDBJ databases">
        <title>Adaptation during the transition from Ophiocordyceps entomopathogen to insect associate is accompanied by gene loss and intensified selection.</title>
        <authorList>
            <person name="Ward C.M."/>
            <person name="Onetto C.A."/>
            <person name="Borneman A.R."/>
        </authorList>
    </citation>
    <scope>NUCLEOTIDE SEQUENCE [LARGE SCALE GENOMIC DNA]</scope>
    <source>
        <strain evidence="10">AWRI1</strain>
        <tissue evidence="10">Single Adult Female</tissue>
    </source>
</reference>
<dbReference type="InterPro" id="IPR015917">
    <property type="entry name" value="Pept_C14A"/>
</dbReference>
<dbReference type="Pfam" id="PF00656">
    <property type="entry name" value="Peptidase_C14"/>
    <property type="match status" value="1"/>
</dbReference>
<proteinExistence type="inferred from homology"/>
<dbReference type="InterPro" id="IPR001309">
    <property type="entry name" value="Pept_C14_p20"/>
</dbReference>
<dbReference type="InterPro" id="IPR029030">
    <property type="entry name" value="Caspase-like_dom_sf"/>
</dbReference>
<dbReference type="GO" id="GO:0004197">
    <property type="term" value="F:cysteine-type endopeptidase activity"/>
    <property type="evidence" value="ECO:0007669"/>
    <property type="project" value="InterPro"/>
</dbReference>
<evidence type="ECO:0000256" key="1">
    <source>
        <dbReference type="ARBA" id="ARBA00010134"/>
    </source>
</evidence>
<dbReference type="FunFam" id="3.40.50.1460:FF:000001">
    <property type="entry name" value="Caspase-3 preproprotein"/>
    <property type="match status" value="1"/>
</dbReference>
<dbReference type="SMART" id="SM00115">
    <property type="entry name" value="CASc"/>
    <property type="match status" value="1"/>
</dbReference>
<dbReference type="InterPro" id="IPR002398">
    <property type="entry name" value="Pept_C14"/>
</dbReference>
<dbReference type="Gene3D" id="3.40.50.1460">
    <property type="match status" value="1"/>
</dbReference>
<sequence length="311" mass="35896">METPKPEINDASGDDPNFFVGIDVTGDRVDAYPDFISNIYKKKKEKPKLNVHQCKDDFFYNTNHARRGIAVIFNHENFDMPVLKQRNGTEADCHNLEQTLRNMNFEVIVHKDLTFKQLDAVLDDLSAVDHNNCDCLLIAVLSHGEQNIIYAKNMSYSTNVLFDRFTPDKCPSLAGKPKIYVIQACQGDKLDGGVDVEVDKLDSGTHTYRMPLYADFLFAYSTIPGYYSWRNTQKGSWFIQAFCEEFNQHWLDFDFVTILSFVNRRVAYDFESNVPTNLSMHRQKQISCFTCQLTRILRFSQKPEKNGMLIC</sequence>
<dbReference type="InterPro" id="IPR016129">
    <property type="entry name" value="Caspase_his_AS"/>
</dbReference>
<accession>A0AAN9TJ00</accession>
<dbReference type="GO" id="GO:0043525">
    <property type="term" value="P:positive regulation of neuron apoptotic process"/>
    <property type="evidence" value="ECO:0007669"/>
    <property type="project" value="TreeGrafter"/>
</dbReference>
<feature type="domain" description="Caspase family p10" evidence="8">
    <location>
        <begin position="206"/>
        <end position="301"/>
    </location>
</feature>
<dbReference type="GO" id="GO:0045751">
    <property type="term" value="P:negative regulation of Toll signaling pathway"/>
    <property type="evidence" value="ECO:0007669"/>
    <property type="project" value="UniProtKB-ARBA"/>
</dbReference>
<dbReference type="CDD" id="cd00032">
    <property type="entry name" value="CASc"/>
    <property type="match status" value="1"/>
</dbReference>
<gene>
    <name evidence="10" type="ORF">V9T40_010912</name>
</gene>
<keyword evidence="5" id="KW-0788">Thiol protease</keyword>
<dbReference type="PROSITE" id="PS50208">
    <property type="entry name" value="CASPASE_P20"/>
    <property type="match status" value="1"/>
</dbReference>
<dbReference type="InterPro" id="IPR011600">
    <property type="entry name" value="Pept_C14_caspase"/>
</dbReference>
<dbReference type="PROSITE" id="PS01122">
    <property type="entry name" value="CASPASE_CYS"/>
    <property type="match status" value="1"/>
</dbReference>
<keyword evidence="4" id="KW-0378">Hydrolase</keyword>
<evidence type="ECO:0000256" key="3">
    <source>
        <dbReference type="ARBA" id="ARBA00022703"/>
    </source>
</evidence>
<dbReference type="PROSITE" id="PS50207">
    <property type="entry name" value="CASPASE_P10"/>
    <property type="match status" value="1"/>
</dbReference>
<keyword evidence="3" id="KW-0053">Apoptosis</keyword>
<evidence type="ECO:0008006" key="12">
    <source>
        <dbReference type="Google" id="ProtNLM"/>
    </source>
</evidence>
<evidence type="ECO:0000259" key="8">
    <source>
        <dbReference type="PROSITE" id="PS50207"/>
    </source>
</evidence>
<dbReference type="EMBL" id="JBBCAQ010000037">
    <property type="protein sequence ID" value="KAK7573721.1"/>
    <property type="molecule type" value="Genomic_DNA"/>
</dbReference>